<sequence length="112" mass="12230">MAYASRHPEKGSSAIALRLELPRGRIRSWLDGSAPDAVQAIGTAREYGWIDADYGDPEFRALNALVANVFSVGSIEQTYYQPTCRTGGTDRPEGRRRSLAAGLSRGSTRRNS</sequence>
<comment type="caution">
    <text evidence="2">The sequence shown here is derived from an EMBL/GenBank/DDBJ whole genome shotgun (WGS) entry which is preliminary data.</text>
</comment>
<evidence type="ECO:0000313" key="2">
    <source>
        <dbReference type="EMBL" id="MFD1562770.1"/>
    </source>
</evidence>
<evidence type="ECO:0000256" key="1">
    <source>
        <dbReference type="SAM" id="MobiDB-lite"/>
    </source>
</evidence>
<dbReference type="RefSeq" id="WP_390284711.1">
    <property type="nucleotide sequence ID" value="NZ_JBHUDI010000003.1"/>
</dbReference>
<evidence type="ECO:0000313" key="3">
    <source>
        <dbReference type="Proteomes" id="UP001597076"/>
    </source>
</evidence>
<dbReference type="AlphaFoldDB" id="A0ABD6BDV1"/>
<gene>
    <name evidence="2" type="ORF">ACFR99_04300</name>
</gene>
<proteinExistence type="predicted"/>
<dbReference type="EMBL" id="JBHUDI010000003">
    <property type="protein sequence ID" value="MFD1562770.1"/>
    <property type="molecule type" value="Genomic_DNA"/>
</dbReference>
<organism evidence="2 3">
    <name type="scientific">Haloarchaeobius amylolyticus</name>
    <dbReference type="NCBI Taxonomy" id="1198296"/>
    <lineage>
        <taxon>Archaea</taxon>
        <taxon>Methanobacteriati</taxon>
        <taxon>Methanobacteriota</taxon>
        <taxon>Stenosarchaea group</taxon>
        <taxon>Halobacteria</taxon>
        <taxon>Halobacteriales</taxon>
        <taxon>Halorubellaceae</taxon>
        <taxon>Haloarchaeobius</taxon>
    </lineage>
</organism>
<dbReference type="Proteomes" id="UP001597076">
    <property type="component" value="Unassembled WGS sequence"/>
</dbReference>
<accession>A0ABD6BDV1</accession>
<protein>
    <submittedName>
        <fullName evidence="2">Uncharacterized protein</fullName>
    </submittedName>
</protein>
<feature type="region of interest" description="Disordered" evidence="1">
    <location>
        <begin position="81"/>
        <end position="112"/>
    </location>
</feature>
<name>A0ABD6BDV1_9EURY</name>
<reference evidence="2 3" key="1">
    <citation type="journal article" date="2019" name="Int. J. Syst. Evol. Microbiol.">
        <title>The Global Catalogue of Microorganisms (GCM) 10K type strain sequencing project: providing services to taxonomists for standard genome sequencing and annotation.</title>
        <authorList>
            <consortium name="The Broad Institute Genomics Platform"/>
            <consortium name="The Broad Institute Genome Sequencing Center for Infectious Disease"/>
            <person name="Wu L."/>
            <person name="Ma J."/>
        </authorList>
    </citation>
    <scope>NUCLEOTIDE SEQUENCE [LARGE SCALE GENOMIC DNA]</scope>
    <source>
        <strain evidence="2 3">CGMCC 1.12230</strain>
    </source>
</reference>
<keyword evidence="3" id="KW-1185">Reference proteome</keyword>